<proteinExistence type="predicted"/>
<dbReference type="InterPro" id="IPR011029">
    <property type="entry name" value="DEATH-like_dom_sf"/>
</dbReference>
<dbReference type="AlphaFoldDB" id="A0A8S3RJT1"/>
<keyword evidence="2 3" id="KW-0040">ANK repeat</keyword>
<name>A0A8S3RJT1_MYTED</name>
<dbReference type="PROSITE" id="PS50297">
    <property type="entry name" value="ANK_REP_REGION"/>
    <property type="match status" value="2"/>
</dbReference>
<keyword evidence="7" id="KW-1185">Reference proteome</keyword>
<accession>A0A8S3RJT1</accession>
<evidence type="ECO:0000256" key="3">
    <source>
        <dbReference type="PROSITE-ProRule" id="PRU00023"/>
    </source>
</evidence>
<dbReference type="Gene3D" id="1.25.40.20">
    <property type="entry name" value="Ankyrin repeat-containing domain"/>
    <property type="match status" value="2"/>
</dbReference>
<comment type="caution">
    <text evidence="6">The sequence shown here is derived from an EMBL/GenBank/DDBJ whole genome shotgun (WGS) entry which is preliminary data.</text>
</comment>
<organism evidence="6 7">
    <name type="scientific">Mytilus edulis</name>
    <name type="common">Blue mussel</name>
    <dbReference type="NCBI Taxonomy" id="6550"/>
    <lineage>
        <taxon>Eukaryota</taxon>
        <taxon>Metazoa</taxon>
        <taxon>Spiralia</taxon>
        <taxon>Lophotrochozoa</taxon>
        <taxon>Mollusca</taxon>
        <taxon>Bivalvia</taxon>
        <taxon>Autobranchia</taxon>
        <taxon>Pteriomorphia</taxon>
        <taxon>Mytilida</taxon>
        <taxon>Mytiloidea</taxon>
        <taxon>Mytilidae</taxon>
        <taxon>Mytilinae</taxon>
        <taxon>Mytilus</taxon>
    </lineage>
</organism>
<sequence>MRMTESRKDVIQSDDEADTVESSQMRMTEYGEDVVQSVDEADKDLSQNSPTSLQSISSSKTEFEGRRSTHIPSIEAQPILSEEDNLLQAAFTILYTVPRAIEDFVDREYKGGFVQSIRDHKDQLKATLSSEEWELLSQIIVHHRLYHLYDKIIQDTILDKDVLDLLISKCILRIEDRAEIEHHPKPSDRNKCILDLLIQRPEDSYSVLLEVLKESPTCSKDLIECMEGQQLPIMKFFHSPKLNHVVQGTIQNVIDSLISKGVLEPDDHADIASSGVSAEMNRKLIAKIRSKQDYMLFLEALKEDPVSANAELASVLESTDVNQDELNQTANIPQLTNRPGFQSLVTLVSMVKAVQISDTEPESHDSRLAADLYRLQSWYKKIIKMSSMDLDKYQQFVQTVNEVLGRISGQNDPVVKETTLSAVMQKQVKKMLHGFKEKEKNSELKEKLNKMETELGEKIPKNNRGKLIIRYQQKLLQYLLELDKPQQVILASTKDTVVPKEDCGSGNTPLVLTCYDGYTDMVEWVLHNGVYVDQCRDNGVTGLRMASQEGHTDIVKLLENIRKRKKNIYESLVKKVSPHVADYVNKKSVDYVFDVEAGCSPLHLACFMGKIDVVRCLLDHNADINMTKEDGTTPLFYACEVGHEDIVCLLLDKGADTQICRLDGKSPLTIATDNGHTSIDRLDSDTECLLSLQDRLDSDTYCLLSLHDRLDSDTECLLSLQDRLDSDTECLLSLQDRLASDT</sequence>
<feature type="repeat" description="ANK" evidence="3">
    <location>
        <begin position="597"/>
        <end position="629"/>
    </location>
</feature>
<dbReference type="EMBL" id="CAJPWZ010001183">
    <property type="protein sequence ID" value="CAG2209478.1"/>
    <property type="molecule type" value="Genomic_DNA"/>
</dbReference>
<dbReference type="PROSITE" id="PS50088">
    <property type="entry name" value="ANK_REPEAT"/>
    <property type="match status" value="2"/>
</dbReference>
<dbReference type="InterPro" id="IPR001315">
    <property type="entry name" value="CARD"/>
</dbReference>
<feature type="compositionally biased region" description="Polar residues" evidence="4">
    <location>
        <begin position="46"/>
        <end position="60"/>
    </location>
</feature>
<gene>
    <name evidence="6" type="ORF">MEDL_23612</name>
</gene>
<dbReference type="SUPFAM" id="SSF47986">
    <property type="entry name" value="DEATH domain"/>
    <property type="match status" value="2"/>
</dbReference>
<dbReference type="InterPro" id="IPR002110">
    <property type="entry name" value="Ankyrin_rpt"/>
</dbReference>
<feature type="domain" description="CARD" evidence="5">
    <location>
        <begin position="120"/>
        <end position="215"/>
    </location>
</feature>
<dbReference type="InterPro" id="IPR036770">
    <property type="entry name" value="Ankyrin_rpt-contain_sf"/>
</dbReference>
<evidence type="ECO:0000256" key="4">
    <source>
        <dbReference type="SAM" id="MobiDB-lite"/>
    </source>
</evidence>
<dbReference type="SMART" id="SM00248">
    <property type="entry name" value="ANK"/>
    <property type="match status" value="5"/>
</dbReference>
<dbReference type="PANTHER" id="PTHR24198">
    <property type="entry name" value="ANKYRIN REPEAT AND PROTEIN KINASE DOMAIN-CONTAINING PROTEIN"/>
    <property type="match status" value="1"/>
</dbReference>
<dbReference type="PANTHER" id="PTHR24198:SF194">
    <property type="entry name" value="INVERSIN-A"/>
    <property type="match status" value="1"/>
</dbReference>
<evidence type="ECO:0000256" key="1">
    <source>
        <dbReference type="ARBA" id="ARBA00022737"/>
    </source>
</evidence>
<evidence type="ECO:0000313" key="6">
    <source>
        <dbReference type="EMBL" id="CAG2209478.1"/>
    </source>
</evidence>
<dbReference type="Gene3D" id="1.10.533.10">
    <property type="entry name" value="Death Domain, Fas"/>
    <property type="match status" value="2"/>
</dbReference>
<dbReference type="Proteomes" id="UP000683360">
    <property type="component" value="Unassembled WGS sequence"/>
</dbReference>
<evidence type="ECO:0000259" key="5">
    <source>
        <dbReference type="PROSITE" id="PS50209"/>
    </source>
</evidence>
<keyword evidence="1" id="KW-0677">Repeat</keyword>
<protein>
    <submittedName>
        <fullName evidence="6">ANK</fullName>
    </submittedName>
</protein>
<feature type="compositionally biased region" description="Basic and acidic residues" evidence="4">
    <location>
        <begin position="1"/>
        <end position="11"/>
    </location>
</feature>
<feature type="region of interest" description="Disordered" evidence="4">
    <location>
        <begin position="1"/>
        <end position="66"/>
    </location>
</feature>
<dbReference type="GO" id="GO:0042981">
    <property type="term" value="P:regulation of apoptotic process"/>
    <property type="evidence" value="ECO:0007669"/>
    <property type="project" value="InterPro"/>
</dbReference>
<feature type="repeat" description="ANK" evidence="3">
    <location>
        <begin position="630"/>
        <end position="662"/>
    </location>
</feature>
<evidence type="ECO:0000256" key="2">
    <source>
        <dbReference type="ARBA" id="ARBA00023043"/>
    </source>
</evidence>
<dbReference type="OrthoDB" id="6083958at2759"/>
<evidence type="ECO:0000313" key="7">
    <source>
        <dbReference type="Proteomes" id="UP000683360"/>
    </source>
</evidence>
<dbReference type="CDD" id="cd01671">
    <property type="entry name" value="CARD"/>
    <property type="match status" value="2"/>
</dbReference>
<dbReference type="SUPFAM" id="SSF48403">
    <property type="entry name" value="Ankyrin repeat"/>
    <property type="match status" value="1"/>
</dbReference>
<dbReference type="Pfam" id="PF12796">
    <property type="entry name" value="Ank_2"/>
    <property type="match status" value="2"/>
</dbReference>
<dbReference type="PROSITE" id="PS50209">
    <property type="entry name" value="CARD"/>
    <property type="match status" value="1"/>
</dbReference>
<reference evidence="6" key="1">
    <citation type="submission" date="2021-03" db="EMBL/GenBank/DDBJ databases">
        <authorList>
            <person name="Bekaert M."/>
        </authorList>
    </citation>
    <scope>NUCLEOTIDE SEQUENCE</scope>
</reference>